<dbReference type="AlphaFoldDB" id="A0A1H1S7X0"/>
<organism evidence="4 5">
    <name type="scientific">Actinopolymorpha singaporensis</name>
    <dbReference type="NCBI Taxonomy" id="117157"/>
    <lineage>
        <taxon>Bacteria</taxon>
        <taxon>Bacillati</taxon>
        <taxon>Actinomycetota</taxon>
        <taxon>Actinomycetes</taxon>
        <taxon>Propionibacteriales</taxon>
        <taxon>Actinopolymorphaceae</taxon>
        <taxon>Actinopolymorpha</taxon>
    </lineage>
</organism>
<gene>
    <name evidence="4" type="ORF">SAMN04489717_2703</name>
</gene>
<dbReference type="EMBL" id="LT629732">
    <property type="protein sequence ID" value="SDS44064.1"/>
    <property type="molecule type" value="Genomic_DNA"/>
</dbReference>
<feature type="domain" description="FAS1-like dehydratase" evidence="3">
    <location>
        <begin position="42"/>
        <end position="172"/>
    </location>
</feature>
<dbReference type="InterPro" id="IPR016709">
    <property type="entry name" value="HadA-like"/>
</dbReference>
<dbReference type="InterPro" id="IPR039569">
    <property type="entry name" value="FAS1-like_DH_region"/>
</dbReference>
<reference evidence="4 5" key="1">
    <citation type="submission" date="2016-10" db="EMBL/GenBank/DDBJ databases">
        <authorList>
            <person name="de Groot N.N."/>
        </authorList>
    </citation>
    <scope>NUCLEOTIDE SEQUENCE [LARGE SCALE GENOMIC DNA]</scope>
    <source>
        <strain evidence="4 5">DSM 22024</strain>
    </source>
</reference>
<dbReference type="Proteomes" id="UP000198983">
    <property type="component" value="Chromosome I"/>
</dbReference>
<evidence type="ECO:0000256" key="1">
    <source>
        <dbReference type="HAMAP-Rule" id="MF_00799"/>
    </source>
</evidence>
<dbReference type="Pfam" id="PF13452">
    <property type="entry name" value="FAS1_DH_region"/>
    <property type="match status" value="1"/>
</dbReference>
<dbReference type="HAMAP" id="MF_00799">
    <property type="entry name" value="UPF0336"/>
    <property type="match status" value="1"/>
</dbReference>
<dbReference type="SUPFAM" id="SSF54637">
    <property type="entry name" value="Thioesterase/thiol ester dehydrase-isomerase"/>
    <property type="match status" value="1"/>
</dbReference>
<evidence type="ECO:0000313" key="5">
    <source>
        <dbReference type="Proteomes" id="UP000198983"/>
    </source>
</evidence>
<name>A0A1H1S7X0_9ACTN</name>
<accession>A0A1H1S7X0</accession>
<feature type="region of interest" description="Disordered" evidence="2">
    <location>
        <begin position="1"/>
        <end position="24"/>
    </location>
</feature>
<keyword evidence="5" id="KW-1185">Reference proteome</keyword>
<proteinExistence type="inferred from homology"/>
<sequence length="184" mass="19431">MPGVNPECVRSEPGAAGTPGRASGLRPLGSGTVAYMPVDSTLVGRTYATKTPYEVGREKIREFADAVGDPSPVYRDPDAARALGHPDVVAPPTFPIVVAFQLLNELFADPTTGLALHRVVHADQKFAADRPIHPGDELVATLTIESVRQVAGTDLILTRTDIQTADGTPVCTARASVVHREEAA</sequence>
<protein>
    <recommendedName>
        <fullName evidence="1">UPF0336 protein SAMN04489717_2703</fullName>
    </recommendedName>
</protein>
<evidence type="ECO:0000256" key="2">
    <source>
        <dbReference type="SAM" id="MobiDB-lite"/>
    </source>
</evidence>
<dbReference type="STRING" id="117157.SAMN04489717_2703"/>
<evidence type="ECO:0000259" key="3">
    <source>
        <dbReference type="Pfam" id="PF13452"/>
    </source>
</evidence>
<dbReference type="Gene3D" id="3.10.129.10">
    <property type="entry name" value="Hotdog Thioesterase"/>
    <property type="match status" value="1"/>
</dbReference>
<comment type="similarity">
    <text evidence="1">Belongs to the UPF0336 family.</text>
</comment>
<dbReference type="CDD" id="cd03441">
    <property type="entry name" value="R_hydratase_like"/>
    <property type="match status" value="1"/>
</dbReference>
<evidence type="ECO:0000313" key="4">
    <source>
        <dbReference type="EMBL" id="SDS44064.1"/>
    </source>
</evidence>
<dbReference type="InterPro" id="IPR029069">
    <property type="entry name" value="HotDog_dom_sf"/>
</dbReference>